<feature type="domain" description="Fatty acid hydroxylase" evidence="6">
    <location>
        <begin position="7"/>
        <end position="143"/>
    </location>
</feature>
<feature type="region of interest" description="Disordered" evidence="5">
    <location>
        <begin position="181"/>
        <end position="203"/>
    </location>
</feature>
<keyword evidence="3" id="KW-1133">Transmembrane helix</keyword>
<dbReference type="PANTHER" id="PTHR11863">
    <property type="entry name" value="STEROL DESATURASE"/>
    <property type="match status" value="1"/>
</dbReference>
<keyword evidence="4" id="KW-0472">Membrane</keyword>
<dbReference type="Pfam" id="PF04116">
    <property type="entry name" value="FA_hydroxylase"/>
    <property type="match status" value="1"/>
</dbReference>
<dbReference type="STRING" id="1163406.A0A0L0ND93"/>
<protein>
    <recommendedName>
        <fullName evidence="6">Fatty acid hydroxylase domain-containing protein</fullName>
    </recommendedName>
</protein>
<comment type="caution">
    <text evidence="7">The sequence shown here is derived from an EMBL/GenBank/DDBJ whole genome shotgun (WGS) entry which is preliminary data.</text>
</comment>
<dbReference type="GO" id="GO:0016491">
    <property type="term" value="F:oxidoreductase activity"/>
    <property type="evidence" value="ECO:0007669"/>
    <property type="project" value="InterPro"/>
</dbReference>
<evidence type="ECO:0000256" key="5">
    <source>
        <dbReference type="SAM" id="MobiDB-lite"/>
    </source>
</evidence>
<keyword evidence="8" id="KW-1185">Reference proteome</keyword>
<dbReference type="Proteomes" id="UP000036947">
    <property type="component" value="Unassembled WGS sequence"/>
</dbReference>
<evidence type="ECO:0000313" key="8">
    <source>
        <dbReference type="Proteomes" id="UP000036947"/>
    </source>
</evidence>
<evidence type="ECO:0000256" key="2">
    <source>
        <dbReference type="ARBA" id="ARBA00022692"/>
    </source>
</evidence>
<proteinExistence type="predicted"/>
<dbReference type="InterPro" id="IPR006694">
    <property type="entry name" value="Fatty_acid_hydroxylase"/>
</dbReference>
<dbReference type="GO" id="GO:0008610">
    <property type="term" value="P:lipid biosynthetic process"/>
    <property type="evidence" value="ECO:0007669"/>
    <property type="project" value="InterPro"/>
</dbReference>
<dbReference type="GO" id="GO:0005506">
    <property type="term" value="F:iron ion binding"/>
    <property type="evidence" value="ECO:0007669"/>
    <property type="project" value="InterPro"/>
</dbReference>
<evidence type="ECO:0000256" key="4">
    <source>
        <dbReference type="ARBA" id="ARBA00023136"/>
    </source>
</evidence>
<evidence type="ECO:0000256" key="1">
    <source>
        <dbReference type="ARBA" id="ARBA00004370"/>
    </source>
</evidence>
<name>A0A0L0ND93_TOLOC</name>
<dbReference type="EMBL" id="LFRF01000007">
    <property type="protein sequence ID" value="KND92026.1"/>
    <property type="molecule type" value="Genomic_DNA"/>
</dbReference>
<dbReference type="GO" id="GO:0016020">
    <property type="term" value="C:membrane"/>
    <property type="evidence" value="ECO:0007669"/>
    <property type="project" value="UniProtKB-SubCell"/>
</dbReference>
<evidence type="ECO:0000259" key="6">
    <source>
        <dbReference type="Pfam" id="PF04116"/>
    </source>
</evidence>
<dbReference type="OrthoDB" id="408954at2759"/>
<comment type="subcellular location">
    <subcellularLocation>
        <location evidence="1">Membrane</location>
    </subcellularLocation>
</comment>
<organism evidence="7 8">
    <name type="scientific">Tolypocladium ophioglossoides (strain CBS 100239)</name>
    <name type="common">Snaketongue truffleclub</name>
    <name type="synonym">Elaphocordyceps ophioglossoides</name>
    <dbReference type="NCBI Taxonomy" id="1163406"/>
    <lineage>
        <taxon>Eukaryota</taxon>
        <taxon>Fungi</taxon>
        <taxon>Dikarya</taxon>
        <taxon>Ascomycota</taxon>
        <taxon>Pezizomycotina</taxon>
        <taxon>Sordariomycetes</taxon>
        <taxon>Hypocreomycetidae</taxon>
        <taxon>Hypocreales</taxon>
        <taxon>Ophiocordycipitaceae</taxon>
        <taxon>Tolypocladium</taxon>
    </lineage>
</organism>
<dbReference type="InterPro" id="IPR050307">
    <property type="entry name" value="Sterol_Desaturase_Related"/>
</dbReference>
<sequence length="203" mass="22229">MAAHLAMLFSAREALTYYIHRFVLHGHGHGRAARLVARPHRQYAHASSGAPYSLQLFTDHPLPLLLHRLVPLYVPALLLRPHLLTYLLFVALCTVEETVALSGYAAVPGIVMSRLARRAAVHVNGRGVANFSAWGVLDWVHGTGRGPAVLEHVRREADRHHVVQRAKSKTARGAGLLQSGLDAIRGGTGKSRMGTTKKKTARR</sequence>
<evidence type="ECO:0000256" key="3">
    <source>
        <dbReference type="ARBA" id="ARBA00022989"/>
    </source>
</evidence>
<evidence type="ECO:0000313" key="7">
    <source>
        <dbReference type="EMBL" id="KND92026.1"/>
    </source>
</evidence>
<accession>A0A0L0ND93</accession>
<gene>
    <name evidence="7" type="ORF">TOPH_03276</name>
</gene>
<keyword evidence="2" id="KW-0812">Transmembrane</keyword>
<reference evidence="7 8" key="1">
    <citation type="journal article" date="2015" name="BMC Genomics">
        <title>The genome of the truffle-parasite Tolypocladium ophioglossoides and the evolution of antifungal peptaibiotics.</title>
        <authorList>
            <person name="Quandt C.A."/>
            <person name="Bushley K.E."/>
            <person name="Spatafora J.W."/>
        </authorList>
    </citation>
    <scope>NUCLEOTIDE SEQUENCE [LARGE SCALE GENOMIC DNA]</scope>
    <source>
        <strain evidence="7 8">CBS 100239</strain>
    </source>
</reference>
<dbReference type="AlphaFoldDB" id="A0A0L0ND93"/>